<dbReference type="Gene3D" id="1.10.490.10">
    <property type="entry name" value="Globins"/>
    <property type="match status" value="1"/>
</dbReference>
<dbReference type="SUPFAM" id="SSF46458">
    <property type="entry name" value="Globin-like"/>
    <property type="match status" value="1"/>
</dbReference>
<dbReference type="CDD" id="cd14773">
    <property type="entry name" value="TrHb2_PhHbO-like_O"/>
    <property type="match status" value="1"/>
</dbReference>
<evidence type="ECO:0000256" key="2">
    <source>
        <dbReference type="ARBA" id="ARBA00022617"/>
    </source>
</evidence>
<organism evidence="7 8">
    <name type="scientific">Pseudoalteromonas luteoviolacea S4060-1</name>
    <dbReference type="NCBI Taxonomy" id="1365257"/>
    <lineage>
        <taxon>Bacteria</taxon>
        <taxon>Pseudomonadati</taxon>
        <taxon>Pseudomonadota</taxon>
        <taxon>Gammaproteobacteria</taxon>
        <taxon>Alteromonadales</taxon>
        <taxon>Pseudoalteromonadaceae</taxon>
        <taxon>Pseudoalteromonas</taxon>
    </lineage>
</organism>
<dbReference type="Pfam" id="PF01152">
    <property type="entry name" value="Bac_globin"/>
    <property type="match status" value="1"/>
</dbReference>
<evidence type="ECO:0000313" key="8">
    <source>
        <dbReference type="Proteomes" id="UP000076661"/>
    </source>
</evidence>
<sequence>MKQLIKRIFRKDASEDQTTQQNHQAPTPERTPYEILGGEQGTLALANRFYDIMESDPYAKPLYDMHPLPLDRIRHVFFEFLSGWLGGPDLFAEKYGHPRLRMRHMPFPINQDLRDQWMHCMDKALETEVDNPLLREGLRKSFAQLATHMINQD</sequence>
<evidence type="ECO:0000256" key="5">
    <source>
        <dbReference type="ARBA" id="ARBA00034496"/>
    </source>
</evidence>
<dbReference type="GO" id="GO:0005344">
    <property type="term" value="F:oxygen carrier activity"/>
    <property type="evidence" value="ECO:0007669"/>
    <property type="project" value="InterPro"/>
</dbReference>
<dbReference type="InterPro" id="IPR012292">
    <property type="entry name" value="Globin/Proto"/>
</dbReference>
<dbReference type="RefSeq" id="WP_063383046.1">
    <property type="nucleotide sequence ID" value="NZ_AUXX01000056.1"/>
</dbReference>
<dbReference type="PATRIC" id="fig|1365257.3.peg.4972"/>
<dbReference type="GO" id="GO:0020037">
    <property type="term" value="F:heme binding"/>
    <property type="evidence" value="ECO:0007669"/>
    <property type="project" value="InterPro"/>
</dbReference>
<evidence type="ECO:0000256" key="4">
    <source>
        <dbReference type="ARBA" id="ARBA00023004"/>
    </source>
</evidence>
<dbReference type="PANTHER" id="PTHR47366:SF1">
    <property type="entry name" value="TWO-ON-TWO HEMOGLOBIN-3"/>
    <property type="match status" value="1"/>
</dbReference>
<dbReference type="PANTHER" id="PTHR47366">
    <property type="entry name" value="TWO-ON-TWO HEMOGLOBIN-3"/>
    <property type="match status" value="1"/>
</dbReference>
<name>A0A161Y1N7_9GAMM</name>
<dbReference type="GO" id="GO:0046872">
    <property type="term" value="F:metal ion binding"/>
    <property type="evidence" value="ECO:0007669"/>
    <property type="project" value="UniProtKB-KW"/>
</dbReference>
<dbReference type="AlphaFoldDB" id="A0A161Y1N7"/>
<keyword evidence="1" id="KW-0813">Transport</keyword>
<protein>
    <submittedName>
        <fullName evidence="7">Globin</fullName>
    </submittedName>
</protein>
<dbReference type="GO" id="GO:0019825">
    <property type="term" value="F:oxygen binding"/>
    <property type="evidence" value="ECO:0007669"/>
    <property type="project" value="InterPro"/>
</dbReference>
<accession>A0A161Y1N7</accession>
<gene>
    <name evidence="7" type="ORF">N478_07820</name>
</gene>
<dbReference type="EMBL" id="AUXX01000056">
    <property type="protein sequence ID" value="KZN60459.1"/>
    <property type="molecule type" value="Genomic_DNA"/>
</dbReference>
<keyword evidence="3" id="KW-0479">Metal-binding</keyword>
<feature type="compositionally biased region" description="Polar residues" evidence="6">
    <location>
        <begin position="16"/>
        <end position="25"/>
    </location>
</feature>
<keyword evidence="2" id="KW-0349">Heme</keyword>
<evidence type="ECO:0000313" key="7">
    <source>
        <dbReference type="EMBL" id="KZN60459.1"/>
    </source>
</evidence>
<dbReference type="InterPro" id="IPR009050">
    <property type="entry name" value="Globin-like_sf"/>
</dbReference>
<comment type="caution">
    <text evidence="7">The sequence shown here is derived from an EMBL/GenBank/DDBJ whole genome shotgun (WGS) entry which is preliminary data.</text>
</comment>
<proteinExistence type="inferred from homology"/>
<comment type="similarity">
    <text evidence="5">Belongs to the truncated hemoglobin family. Group II subfamily.</text>
</comment>
<feature type="region of interest" description="Disordered" evidence="6">
    <location>
        <begin position="10"/>
        <end position="32"/>
    </location>
</feature>
<evidence type="ECO:0000256" key="3">
    <source>
        <dbReference type="ARBA" id="ARBA00022723"/>
    </source>
</evidence>
<evidence type="ECO:0000256" key="6">
    <source>
        <dbReference type="SAM" id="MobiDB-lite"/>
    </source>
</evidence>
<dbReference type="InterPro" id="IPR044203">
    <property type="entry name" value="GlbO/GLB3-like"/>
</dbReference>
<dbReference type="Proteomes" id="UP000076661">
    <property type="component" value="Unassembled WGS sequence"/>
</dbReference>
<keyword evidence="4" id="KW-0408">Iron</keyword>
<evidence type="ECO:0000256" key="1">
    <source>
        <dbReference type="ARBA" id="ARBA00022448"/>
    </source>
</evidence>
<dbReference type="InterPro" id="IPR001486">
    <property type="entry name" value="Hemoglobin_trunc"/>
</dbReference>
<reference evidence="7 8" key="1">
    <citation type="submission" date="2013-07" db="EMBL/GenBank/DDBJ databases">
        <title>Comparative Genomic and Metabolomic Analysis of Twelve Strains of Pseudoalteromonas luteoviolacea.</title>
        <authorList>
            <person name="Vynne N.G."/>
            <person name="Mansson M."/>
            <person name="Gram L."/>
        </authorList>
    </citation>
    <scope>NUCLEOTIDE SEQUENCE [LARGE SCALE GENOMIC DNA]</scope>
    <source>
        <strain evidence="7 8">S4060-1</strain>
    </source>
</reference>